<gene>
    <name evidence="1" type="ORF">KC19_12G096900</name>
</gene>
<accession>A0A8T0GB56</accession>
<dbReference type="EMBL" id="CM026433">
    <property type="protein sequence ID" value="KAG0554512.1"/>
    <property type="molecule type" value="Genomic_DNA"/>
</dbReference>
<evidence type="ECO:0000313" key="2">
    <source>
        <dbReference type="Proteomes" id="UP000822688"/>
    </source>
</evidence>
<keyword evidence="2" id="KW-1185">Reference proteome</keyword>
<dbReference type="Proteomes" id="UP000822688">
    <property type="component" value="Chromosome 12"/>
</dbReference>
<sequence>MFVDSQSVQFGRESSSHGAFVRTASSNSMCRLCTVIQKERPDYKIFKPLCRSGF</sequence>
<protein>
    <submittedName>
        <fullName evidence="1">Uncharacterized protein</fullName>
    </submittedName>
</protein>
<organism evidence="1 2">
    <name type="scientific">Ceratodon purpureus</name>
    <name type="common">Fire moss</name>
    <name type="synonym">Dicranum purpureum</name>
    <dbReference type="NCBI Taxonomy" id="3225"/>
    <lineage>
        <taxon>Eukaryota</taxon>
        <taxon>Viridiplantae</taxon>
        <taxon>Streptophyta</taxon>
        <taxon>Embryophyta</taxon>
        <taxon>Bryophyta</taxon>
        <taxon>Bryophytina</taxon>
        <taxon>Bryopsida</taxon>
        <taxon>Dicranidae</taxon>
        <taxon>Pseudoditrichales</taxon>
        <taxon>Ditrichaceae</taxon>
        <taxon>Ceratodon</taxon>
    </lineage>
</organism>
<reference evidence="1" key="1">
    <citation type="submission" date="2020-06" db="EMBL/GenBank/DDBJ databases">
        <title>WGS assembly of Ceratodon purpureus strain R40.</title>
        <authorList>
            <person name="Carey S.B."/>
            <person name="Jenkins J."/>
            <person name="Shu S."/>
            <person name="Lovell J.T."/>
            <person name="Sreedasyam A."/>
            <person name="Maumus F."/>
            <person name="Tiley G.P."/>
            <person name="Fernandez-Pozo N."/>
            <person name="Barry K."/>
            <person name="Chen C."/>
            <person name="Wang M."/>
            <person name="Lipzen A."/>
            <person name="Daum C."/>
            <person name="Saski C.A."/>
            <person name="Payton A.C."/>
            <person name="Mcbreen J.C."/>
            <person name="Conrad R.E."/>
            <person name="Kollar L.M."/>
            <person name="Olsson S."/>
            <person name="Huttunen S."/>
            <person name="Landis J.B."/>
            <person name="Wickett N.J."/>
            <person name="Johnson M.G."/>
            <person name="Rensing S.A."/>
            <person name="Grimwood J."/>
            <person name="Schmutz J."/>
            <person name="Mcdaniel S.F."/>
        </authorList>
    </citation>
    <scope>NUCLEOTIDE SEQUENCE</scope>
    <source>
        <strain evidence="1">R40</strain>
    </source>
</reference>
<name>A0A8T0GB56_CERPU</name>
<dbReference type="AlphaFoldDB" id="A0A8T0GB56"/>
<proteinExistence type="predicted"/>
<evidence type="ECO:0000313" key="1">
    <source>
        <dbReference type="EMBL" id="KAG0554512.1"/>
    </source>
</evidence>
<comment type="caution">
    <text evidence="1">The sequence shown here is derived from an EMBL/GenBank/DDBJ whole genome shotgun (WGS) entry which is preliminary data.</text>
</comment>